<reference evidence="1" key="1">
    <citation type="journal article" date="2021" name="Proc. Natl. Acad. Sci. U.S.A.">
        <title>A Catalog of Tens of Thousands of Viruses from Human Metagenomes Reveals Hidden Associations with Chronic Diseases.</title>
        <authorList>
            <person name="Tisza M.J."/>
            <person name="Buck C.B."/>
        </authorList>
    </citation>
    <scope>NUCLEOTIDE SEQUENCE</scope>
    <source>
        <strain evidence="1">CtUM413</strain>
    </source>
</reference>
<organism evidence="1">
    <name type="scientific">Siphoviridae sp. ctUM413</name>
    <dbReference type="NCBI Taxonomy" id="2827879"/>
    <lineage>
        <taxon>Viruses</taxon>
        <taxon>Duplodnaviria</taxon>
        <taxon>Heunggongvirae</taxon>
        <taxon>Uroviricota</taxon>
        <taxon>Caudoviricetes</taxon>
    </lineage>
</organism>
<name>A0A8S5TBA6_9CAUD</name>
<sequence length="133" mass="15342">MNDETKAVQNMQEMIDAANKMYKTYESWIMSGNAPHDLKPLAEKQWEFAPKFPTPKAMNFEERFNKIEAHLELLCKGMITVSEAIIAFKQIQETTLRCLAPDGFTKELSELKSENALLKSRIRDLESKLEKSE</sequence>
<dbReference type="EMBL" id="BK032781">
    <property type="protein sequence ID" value="DAF60034.1"/>
    <property type="molecule type" value="Genomic_DNA"/>
</dbReference>
<proteinExistence type="predicted"/>
<accession>A0A8S5TBA6</accession>
<protein>
    <submittedName>
        <fullName evidence="1">Zipper dimerization domain transcription factor-like protein</fullName>
    </submittedName>
</protein>
<evidence type="ECO:0000313" key="1">
    <source>
        <dbReference type="EMBL" id="DAF60034.1"/>
    </source>
</evidence>